<protein>
    <recommendedName>
        <fullName evidence="8">Probable membrane transporter protein</fullName>
    </recommendedName>
</protein>
<feature type="transmembrane region" description="Helical" evidence="8">
    <location>
        <begin position="233"/>
        <end position="251"/>
    </location>
</feature>
<comment type="caution">
    <text evidence="9">The sequence shown here is derived from an EMBL/GenBank/DDBJ whole genome shotgun (WGS) entry which is preliminary data.</text>
</comment>
<feature type="transmembrane region" description="Helical" evidence="8">
    <location>
        <begin position="104"/>
        <end position="124"/>
    </location>
</feature>
<keyword evidence="7 8" id="KW-0472">Membrane</keyword>
<dbReference type="EMBL" id="QZEI01000017">
    <property type="protein sequence ID" value="RLV60334.1"/>
    <property type="molecule type" value="Genomic_DNA"/>
</dbReference>
<evidence type="ECO:0000256" key="1">
    <source>
        <dbReference type="ARBA" id="ARBA00004651"/>
    </source>
</evidence>
<evidence type="ECO:0000256" key="3">
    <source>
        <dbReference type="ARBA" id="ARBA00022448"/>
    </source>
</evidence>
<evidence type="ECO:0000256" key="7">
    <source>
        <dbReference type="ARBA" id="ARBA00023136"/>
    </source>
</evidence>
<sequence>MLLETSHWLILSGVSVAAGFIDAVVGGGGLLTIPALLSVGLPPHVALGTNKLAACFGSFTSAMTYFKQQFFTPSLWYHTAIATFIGAVCGSLLVLAIDNYWLELILPAIIIGVALYTLFSPNAIGCKNEASPKTTPNKIKQWLSGFFLGGYDGFAGPGIGAFWTITVSRLYSLPTLNCCGLARAMTLVSNITALVVFMLQSDVMYEIGLSMGLFMMLGSFIGARFAIQFGSSVIKPLFISVVIIMSIHLAWSNWF</sequence>
<dbReference type="InterPro" id="IPR052017">
    <property type="entry name" value="TSUP"/>
</dbReference>
<name>A0A3L8PYC7_9GAMM</name>
<reference evidence="9 10" key="1">
    <citation type="submission" date="2018-09" db="EMBL/GenBank/DDBJ databases">
        <title>Phylogeny of the Shewanellaceae, and recommendation for two new genera, Pseudoshewanella and Parashewanella.</title>
        <authorList>
            <person name="Wang G."/>
        </authorList>
    </citation>
    <scope>NUCLEOTIDE SEQUENCE [LARGE SCALE GENOMIC DNA]</scope>
    <source>
        <strain evidence="9 10">C51</strain>
    </source>
</reference>
<evidence type="ECO:0000256" key="6">
    <source>
        <dbReference type="ARBA" id="ARBA00022989"/>
    </source>
</evidence>
<keyword evidence="4 8" id="KW-1003">Cell membrane</keyword>
<evidence type="ECO:0000256" key="8">
    <source>
        <dbReference type="RuleBase" id="RU363041"/>
    </source>
</evidence>
<feature type="transmembrane region" description="Helical" evidence="8">
    <location>
        <begin position="207"/>
        <end position="226"/>
    </location>
</feature>
<dbReference type="Pfam" id="PF01925">
    <property type="entry name" value="TauE"/>
    <property type="match status" value="1"/>
</dbReference>
<keyword evidence="10" id="KW-1185">Reference proteome</keyword>
<comment type="subcellular location">
    <subcellularLocation>
        <location evidence="1 8">Cell membrane</location>
        <topology evidence="1 8">Multi-pass membrane protein</topology>
    </subcellularLocation>
</comment>
<feature type="transmembrane region" description="Helical" evidence="8">
    <location>
        <begin position="144"/>
        <end position="168"/>
    </location>
</feature>
<dbReference type="OrthoDB" id="554695at2"/>
<feature type="transmembrane region" description="Helical" evidence="8">
    <location>
        <begin position="7"/>
        <end position="33"/>
    </location>
</feature>
<dbReference type="PANTHER" id="PTHR30269">
    <property type="entry name" value="TRANSMEMBRANE PROTEIN YFCA"/>
    <property type="match status" value="1"/>
</dbReference>
<evidence type="ECO:0000256" key="4">
    <source>
        <dbReference type="ARBA" id="ARBA00022475"/>
    </source>
</evidence>
<accession>A0A3L8PYC7</accession>
<organism evidence="9 10">
    <name type="scientific">Parashewanella curva</name>
    <dbReference type="NCBI Taxonomy" id="2338552"/>
    <lineage>
        <taxon>Bacteria</taxon>
        <taxon>Pseudomonadati</taxon>
        <taxon>Pseudomonadota</taxon>
        <taxon>Gammaproteobacteria</taxon>
        <taxon>Alteromonadales</taxon>
        <taxon>Shewanellaceae</taxon>
        <taxon>Parashewanella</taxon>
    </lineage>
</organism>
<feature type="transmembrane region" description="Helical" evidence="8">
    <location>
        <begin position="180"/>
        <end position="201"/>
    </location>
</feature>
<dbReference type="GO" id="GO:0005886">
    <property type="term" value="C:plasma membrane"/>
    <property type="evidence" value="ECO:0007669"/>
    <property type="project" value="UniProtKB-SubCell"/>
</dbReference>
<comment type="similarity">
    <text evidence="2 8">Belongs to the 4-toluene sulfonate uptake permease (TSUP) (TC 2.A.102) family.</text>
</comment>
<proteinExistence type="inferred from homology"/>
<dbReference type="Proteomes" id="UP000281474">
    <property type="component" value="Unassembled WGS sequence"/>
</dbReference>
<dbReference type="InterPro" id="IPR002781">
    <property type="entry name" value="TM_pro_TauE-like"/>
</dbReference>
<keyword evidence="6 8" id="KW-1133">Transmembrane helix</keyword>
<dbReference type="PANTHER" id="PTHR30269:SF25">
    <property type="entry name" value="MEMBRANE TRANSPORTER PROTEIN-RELATED"/>
    <property type="match status" value="1"/>
</dbReference>
<keyword evidence="3" id="KW-0813">Transport</keyword>
<evidence type="ECO:0000313" key="9">
    <source>
        <dbReference type="EMBL" id="RLV60334.1"/>
    </source>
</evidence>
<feature type="transmembrane region" description="Helical" evidence="8">
    <location>
        <begin position="75"/>
        <end position="97"/>
    </location>
</feature>
<keyword evidence="5 8" id="KW-0812">Transmembrane</keyword>
<evidence type="ECO:0000256" key="2">
    <source>
        <dbReference type="ARBA" id="ARBA00009142"/>
    </source>
</evidence>
<gene>
    <name evidence="9" type="ORF">D5018_07350</name>
</gene>
<evidence type="ECO:0000313" key="10">
    <source>
        <dbReference type="Proteomes" id="UP000281474"/>
    </source>
</evidence>
<evidence type="ECO:0000256" key="5">
    <source>
        <dbReference type="ARBA" id="ARBA00022692"/>
    </source>
</evidence>
<dbReference type="AlphaFoldDB" id="A0A3L8PYC7"/>
<dbReference type="RefSeq" id="WP_121838366.1">
    <property type="nucleotide sequence ID" value="NZ_ML014766.1"/>
</dbReference>